<name>A0A836L497_9TRYP</name>
<dbReference type="RefSeq" id="XP_067755202.1">
    <property type="nucleotide sequence ID" value="XM_067899996.1"/>
</dbReference>
<dbReference type="EMBL" id="JAFJZO010000031">
    <property type="protein sequence ID" value="KAG5497734.1"/>
    <property type="molecule type" value="Genomic_DNA"/>
</dbReference>
<accession>A0A836L497</accession>
<dbReference type="Proteomes" id="UP000674318">
    <property type="component" value="Unassembled WGS sequence"/>
</dbReference>
<gene>
    <name evidence="1" type="ORF">JKF63_04000</name>
</gene>
<evidence type="ECO:0000313" key="2">
    <source>
        <dbReference type="Proteomes" id="UP000674318"/>
    </source>
</evidence>
<sequence length="250" mass="27344">MNALGDRCRSVLVLVNKSLYTSPLLHERCGHHVGCVVVSADFGGSDNGIVDCVDIFCKKNTIRHQIVTVSETATEIGDMLNTTATAEEWLTSPLTLIDCTRVVEGESRVGSLLTWLYGDSPPALSREGNRTEVPYTLVAVLDVGRETLCSPPMIASTSLSSDTLAWLRPTPSYYSELMETTGSSTHRYVVYPVQMYSRYPVLRDRGLQEKRAEKGTAAPVPLAEWANKATIDALLRELAFKAGQLAKYGA</sequence>
<evidence type="ECO:0000313" key="1">
    <source>
        <dbReference type="EMBL" id="KAG5497734.1"/>
    </source>
</evidence>
<dbReference type="GeneID" id="94290073"/>
<organism evidence="1 2">
    <name type="scientific">Porcisia hertigi</name>
    <dbReference type="NCBI Taxonomy" id="2761500"/>
    <lineage>
        <taxon>Eukaryota</taxon>
        <taxon>Discoba</taxon>
        <taxon>Euglenozoa</taxon>
        <taxon>Kinetoplastea</taxon>
        <taxon>Metakinetoplastina</taxon>
        <taxon>Trypanosomatida</taxon>
        <taxon>Trypanosomatidae</taxon>
        <taxon>Leishmaniinae</taxon>
        <taxon>Porcisia</taxon>
    </lineage>
</organism>
<proteinExistence type="predicted"/>
<protein>
    <submittedName>
        <fullName evidence="1">Uncharacterized protein</fullName>
    </submittedName>
</protein>
<keyword evidence="2" id="KW-1185">Reference proteome</keyword>
<reference evidence="1 2" key="1">
    <citation type="submission" date="2021-02" db="EMBL/GenBank/DDBJ databases">
        <title>Porcisia hertigi Genome sequencing and assembly.</title>
        <authorList>
            <person name="Almutairi H."/>
            <person name="Gatherer D."/>
        </authorList>
    </citation>
    <scope>NUCLEOTIDE SEQUENCE [LARGE SCALE GENOMIC DNA]</scope>
    <source>
        <strain evidence="1 2">C119</strain>
    </source>
</reference>
<dbReference type="KEGG" id="phet:94290073"/>
<dbReference type="OrthoDB" id="277877at2759"/>
<dbReference type="AlphaFoldDB" id="A0A836L497"/>
<comment type="caution">
    <text evidence="1">The sequence shown here is derived from an EMBL/GenBank/DDBJ whole genome shotgun (WGS) entry which is preliminary data.</text>
</comment>